<evidence type="ECO:0000256" key="1">
    <source>
        <dbReference type="ARBA" id="ARBA00001947"/>
    </source>
</evidence>
<dbReference type="InterPro" id="IPR007863">
    <property type="entry name" value="Peptidase_M16_C"/>
</dbReference>
<dbReference type="InterPro" id="IPR011765">
    <property type="entry name" value="Pept_M16_N"/>
</dbReference>
<accession>A0A4R3V1P6</accession>
<comment type="caution">
    <text evidence="7">The sequence shown here is derived from an EMBL/GenBank/DDBJ whole genome shotgun (WGS) entry which is preliminary data.</text>
</comment>
<evidence type="ECO:0000256" key="2">
    <source>
        <dbReference type="ARBA" id="ARBA00007261"/>
    </source>
</evidence>
<keyword evidence="7" id="KW-0378">Hydrolase</keyword>
<dbReference type="GO" id="GO:0046872">
    <property type="term" value="F:metal ion binding"/>
    <property type="evidence" value="ECO:0007669"/>
    <property type="project" value="InterPro"/>
</dbReference>
<gene>
    <name evidence="7" type="ORF">EV671_101134</name>
</gene>
<dbReference type="GO" id="GO:0004222">
    <property type="term" value="F:metalloendopeptidase activity"/>
    <property type="evidence" value="ECO:0007669"/>
    <property type="project" value="InterPro"/>
</dbReference>
<evidence type="ECO:0000259" key="6">
    <source>
        <dbReference type="Pfam" id="PF05193"/>
    </source>
</evidence>
<proteinExistence type="inferred from homology"/>
<dbReference type="EMBL" id="SMBU01000011">
    <property type="protein sequence ID" value="TCU97361.1"/>
    <property type="molecule type" value="Genomic_DNA"/>
</dbReference>
<dbReference type="OrthoDB" id="9811314at2"/>
<name>A0A4R3V1P6_ROSSA</name>
<dbReference type="InterPro" id="IPR050361">
    <property type="entry name" value="MPP/UQCRC_Complex"/>
</dbReference>
<evidence type="ECO:0000256" key="3">
    <source>
        <dbReference type="RuleBase" id="RU004447"/>
    </source>
</evidence>
<dbReference type="PROSITE" id="PS00143">
    <property type="entry name" value="INSULINASE"/>
    <property type="match status" value="1"/>
</dbReference>
<feature type="domain" description="Peptidase M16 C-terminal" evidence="6">
    <location>
        <begin position="216"/>
        <end position="388"/>
    </location>
</feature>
<dbReference type="Proteomes" id="UP000295110">
    <property type="component" value="Unassembled WGS sequence"/>
</dbReference>
<evidence type="ECO:0000313" key="7">
    <source>
        <dbReference type="EMBL" id="TCU97361.1"/>
    </source>
</evidence>
<protein>
    <submittedName>
        <fullName evidence="7">Zinc protease</fullName>
    </submittedName>
</protein>
<dbReference type="SUPFAM" id="SSF63411">
    <property type="entry name" value="LuxS/MPP-like metallohydrolase"/>
    <property type="match status" value="4"/>
</dbReference>
<dbReference type="InterPro" id="IPR011249">
    <property type="entry name" value="Metalloenz_LuxS/M16"/>
</dbReference>
<feature type="signal peptide" evidence="4">
    <location>
        <begin position="1"/>
        <end position="34"/>
    </location>
</feature>
<evidence type="ECO:0000313" key="8">
    <source>
        <dbReference type="Proteomes" id="UP000295110"/>
    </source>
</evidence>
<dbReference type="PANTHER" id="PTHR11851">
    <property type="entry name" value="METALLOPROTEASE"/>
    <property type="match status" value="1"/>
</dbReference>
<reference evidence="7 8" key="1">
    <citation type="submission" date="2019-03" db="EMBL/GenBank/DDBJ databases">
        <title>Genomic Encyclopedia of Type Strains, Phase IV (KMG-IV): sequencing the most valuable type-strain genomes for metagenomic binning, comparative biology and taxonomic classification.</title>
        <authorList>
            <person name="Goeker M."/>
        </authorList>
    </citation>
    <scope>NUCLEOTIDE SEQUENCE [LARGE SCALE GENOMIC DNA]</scope>
    <source>
        <strain evidence="7 8">DSM 654</strain>
    </source>
</reference>
<comment type="similarity">
    <text evidence="2 3">Belongs to the peptidase M16 family.</text>
</comment>
<keyword evidence="4" id="KW-0732">Signal</keyword>
<comment type="cofactor">
    <cofactor evidence="1">
        <name>Zn(2+)</name>
        <dbReference type="ChEBI" id="CHEBI:29105"/>
    </cofactor>
</comment>
<dbReference type="Pfam" id="PF05193">
    <property type="entry name" value="Peptidase_M16_C"/>
    <property type="match status" value="2"/>
</dbReference>
<evidence type="ECO:0000259" key="5">
    <source>
        <dbReference type="Pfam" id="PF00675"/>
    </source>
</evidence>
<dbReference type="InterPro" id="IPR001431">
    <property type="entry name" value="Pept_M16_Zn_BS"/>
</dbReference>
<dbReference type="AlphaFoldDB" id="A0A4R3V1P6"/>
<sequence>MLAAPATLCSAMRLLPRHAALLAALLALPLLATAAPTAAPPVREVEGIGEYRLPNGLQLLLIPDATKPTVTVNVTYRVGSRHEGNGETGMAHLLEHLMFKTTKRFANVGAELSKRGMQFNGTTNADRTNYFETFPADPAQLSWALAMEADRMTGAKVLRSDLDTEMTVVRNEMEAGENNALGILVQRTQAAAYQWHAYGRSTIGARSDVEHVAIPNLQAFYKRHYQPDNATLVVAGAFDAPRTLAEITRLFGALPRPARTLPATYTVEPVQEGERLVTLRRPSGMQGVLASYHVPPLASPDFAAFEVAVTALADTPSGRLHKRAVEPGLAAQAFGWPGRNAEPGLLNLGLVLKTDNDVDRAQQLLVDTVESLAREPITAEELARAQAQWAKNFDELLANPQALCVALSEAIAAGDWRLLFQLRNRIEAANVDGVNAALRQWLLPSNRTLGRLYATAAPERSPLALPIAAADALKDFKPKAALAAGEAFDTSPANFDRRTERYQLANGLRVALVPKRSRGETVELALNLQYGTLDGLRGRRTEASLVGEALALGSRQHTRAQIADGFDKLKTRFGANSSPTSGANVTLSSHRPQLAEALALMAEVLREPSFPATEVEQLLRQQVAQLEEAAQQPQAVASHALEQALAAAYPADDPRHRGSFAEGIAALKATTPERLQAFHREFWGAAHGELVLVGDFDAAAVKPLIERLFGGWSAPQAYARLPQPLPAVQGLKLGETLKDKANAMVFGALLLPVSDDHPDYAALRIAAHVLGASGFDSRLLTRLRQKEGLSYGAGAWLNASSFEPSAQLAMAAIFAPENRARVEAAFNDELARFVRDGITQAELDTAKRAMKAQSDTWRSDDGAVAGAIAGHLERGRQFKWNAELDARGEALTLEQVNASIKRWVDPAKANWSWAGDFDKKAAK</sequence>
<organism evidence="7 8">
    <name type="scientific">Roseateles saccharophilus</name>
    <name type="common">Pseudomonas saccharophila</name>
    <dbReference type="NCBI Taxonomy" id="304"/>
    <lineage>
        <taxon>Bacteria</taxon>
        <taxon>Pseudomonadati</taxon>
        <taxon>Pseudomonadota</taxon>
        <taxon>Betaproteobacteria</taxon>
        <taxon>Burkholderiales</taxon>
        <taxon>Sphaerotilaceae</taxon>
        <taxon>Roseateles</taxon>
    </lineage>
</organism>
<dbReference type="Gene3D" id="3.30.830.10">
    <property type="entry name" value="Metalloenzyme, LuxS/M16 peptidase-like"/>
    <property type="match status" value="4"/>
</dbReference>
<dbReference type="Pfam" id="PF00675">
    <property type="entry name" value="Peptidase_M16"/>
    <property type="match status" value="1"/>
</dbReference>
<feature type="domain" description="Peptidase M16 N-terminal" evidence="5">
    <location>
        <begin position="61"/>
        <end position="205"/>
    </location>
</feature>
<feature type="chain" id="PRO_5020471480" evidence="4">
    <location>
        <begin position="35"/>
        <end position="923"/>
    </location>
</feature>
<keyword evidence="7" id="KW-0645">Protease</keyword>
<feature type="domain" description="Peptidase M16 C-terminal" evidence="6">
    <location>
        <begin position="671"/>
        <end position="850"/>
    </location>
</feature>
<keyword evidence="8" id="KW-1185">Reference proteome</keyword>
<dbReference type="GO" id="GO:0006508">
    <property type="term" value="P:proteolysis"/>
    <property type="evidence" value="ECO:0007669"/>
    <property type="project" value="UniProtKB-KW"/>
</dbReference>
<evidence type="ECO:0000256" key="4">
    <source>
        <dbReference type="SAM" id="SignalP"/>
    </source>
</evidence>
<dbReference type="PANTHER" id="PTHR11851:SF49">
    <property type="entry name" value="MITOCHONDRIAL-PROCESSING PEPTIDASE SUBUNIT ALPHA"/>
    <property type="match status" value="1"/>
</dbReference>